<dbReference type="InterPro" id="IPR025272">
    <property type="entry name" value="SocA_Panacea"/>
</dbReference>
<evidence type="ECO:0000313" key="2">
    <source>
        <dbReference type="EMBL" id="KAB1636628.1"/>
    </source>
</evidence>
<reference evidence="2 3" key="1">
    <citation type="submission" date="2019-09" db="EMBL/GenBank/DDBJ databases">
        <title>Whole genome shotgun sequencing (WGS) of Ellagibacter isourolithinifaciens DSM 104140(T) and Adlercreutzia muris DSM 29508(T).</title>
        <authorList>
            <person name="Stoll D.A."/>
            <person name="Danylec N."/>
            <person name="Huch M."/>
        </authorList>
    </citation>
    <scope>NUCLEOTIDE SEQUENCE [LARGE SCALE GENOMIC DNA]</scope>
    <source>
        <strain evidence="2 3">DSM 104140</strain>
    </source>
</reference>
<dbReference type="GeneID" id="98658651"/>
<accession>A0A6N6NQ05</accession>
<dbReference type="Pfam" id="PF13274">
    <property type="entry name" value="SocA_Panacea"/>
    <property type="match status" value="1"/>
</dbReference>
<evidence type="ECO:0000313" key="3">
    <source>
        <dbReference type="Proteomes" id="UP000468668"/>
    </source>
</evidence>
<proteinExistence type="predicted"/>
<dbReference type="Proteomes" id="UP000468668">
    <property type="component" value="Unassembled WGS sequence"/>
</dbReference>
<gene>
    <name evidence="2" type="ORF">F8C90_09525</name>
</gene>
<dbReference type="OrthoDB" id="9799173at2"/>
<feature type="domain" description="Antitoxin SocA-like Panacea" evidence="1">
    <location>
        <begin position="24"/>
        <end position="115"/>
    </location>
</feature>
<name>A0A6N6NQ05_9ACTN</name>
<comment type="caution">
    <text evidence="2">The sequence shown here is derived from an EMBL/GenBank/DDBJ whole genome shotgun (WGS) entry which is preliminary data.</text>
</comment>
<dbReference type="EMBL" id="WAJR01000032">
    <property type="protein sequence ID" value="KAB1636628.1"/>
    <property type="molecule type" value="Genomic_DNA"/>
</dbReference>
<evidence type="ECO:0000259" key="1">
    <source>
        <dbReference type="Pfam" id="PF13274"/>
    </source>
</evidence>
<dbReference type="RefSeq" id="WP_158050286.1">
    <property type="nucleotide sequence ID" value="NZ_WAJR01000032.1"/>
</dbReference>
<organism evidence="2 3">
    <name type="scientific">Ellagibacter isourolithinifaciens</name>
    <dbReference type="NCBI Taxonomy" id="2137581"/>
    <lineage>
        <taxon>Bacteria</taxon>
        <taxon>Bacillati</taxon>
        <taxon>Actinomycetota</taxon>
        <taxon>Coriobacteriia</taxon>
        <taxon>Eggerthellales</taxon>
        <taxon>Eggerthellaceae</taxon>
        <taxon>Ellagibacter</taxon>
    </lineage>
</organism>
<dbReference type="AlphaFoldDB" id="A0A6N6NQ05"/>
<sequence>MKALDVANMFIQRHGKAQITNLKLNKLVYLAQRESLLRDGVALFDDAIEAWQYGPVVPSIYREFKRFGRAPITSPTRPVPADPRAELIVDATAAKYAKLTAFDLVNLTHAKGGAWDKAYSPDRDNVITLDAIESSLGAVPERGTLAAGIETVESAWPNALKMMETR</sequence>
<keyword evidence="3" id="KW-1185">Reference proteome</keyword>
<protein>
    <submittedName>
        <fullName evidence="2">DUF4065 domain-containing protein</fullName>
    </submittedName>
</protein>